<comment type="caution">
    <text evidence="2">The sequence shown here is derived from an EMBL/GenBank/DDBJ whole genome shotgun (WGS) entry which is preliminary data.</text>
</comment>
<accession>A0A2C5WBR6</accession>
<sequence>MKAVIRVSFLIAGFFAFSQSMAQSVLDLYVSSSGSASLSQVSGKKTILVLAGGNDAGDATAGSCVIFANLNEVEGGYQGEFTRLTTAINSYDEKQAKGRSLAIEDSLKSFTITGVDDVGICPLNNTLVNQYIKLIPKDERRKRVYLEMIGLAHANALALYKDGMRSEAISVLSSYADNYEPVWLVSKDSSGIVVSAINDYAFFLQEDGQALQSIKYLTDIVASQPKRAVAWLNLADSNWVAGERSDAVKQYARYRELMLQANKKEKIPARVYERSGTSL</sequence>
<name>A0A2C5WBR6_PSEPU</name>
<dbReference type="Gene3D" id="1.25.40.10">
    <property type="entry name" value="Tetratricopeptide repeat domain"/>
    <property type="match status" value="1"/>
</dbReference>
<evidence type="ECO:0000313" key="2">
    <source>
        <dbReference type="EMBL" id="PHH41511.1"/>
    </source>
</evidence>
<evidence type="ECO:0000313" key="3">
    <source>
        <dbReference type="Proteomes" id="UP000222460"/>
    </source>
</evidence>
<dbReference type="AlphaFoldDB" id="A0A2C5WBR6"/>
<dbReference type="SUPFAM" id="SSF48452">
    <property type="entry name" value="TPR-like"/>
    <property type="match status" value="1"/>
</dbReference>
<feature type="signal peptide" evidence="1">
    <location>
        <begin position="1"/>
        <end position="22"/>
    </location>
</feature>
<reference evidence="3" key="1">
    <citation type="submission" date="2017-10" db="EMBL/GenBank/DDBJ databases">
        <title>FDA dAtabase for Regulatory Grade micrObial Sequences (FDA-ARGOS): Supporting development and validation of Infectious Disease Dx tests.</title>
        <authorList>
            <person name="Goldberg B."/>
            <person name="Campos J."/>
            <person name="Tallon L."/>
            <person name="Sadzewicz L."/>
            <person name="Ott S."/>
            <person name="Zhao X."/>
            <person name="Nagaraj S."/>
            <person name="Vavikolanu K."/>
            <person name="Aluvathingal J."/>
            <person name="Nadendla S."/>
            <person name="Geyer C."/>
            <person name="Sichtig H."/>
        </authorList>
    </citation>
    <scope>NUCLEOTIDE SEQUENCE [LARGE SCALE GENOMIC DNA]</scope>
    <source>
        <strain evidence="3">FDAARGOS_376</strain>
    </source>
</reference>
<protein>
    <recommendedName>
        <fullName evidence="4">Tetratricopeptide repeat protein</fullName>
    </recommendedName>
</protein>
<keyword evidence="1" id="KW-0732">Signal</keyword>
<feature type="chain" id="PRO_5012722270" description="Tetratricopeptide repeat protein" evidence="1">
    <location>
        <begin position="23"/>
        <end position="279"/>
    </location>
</feature>
<dbReference type="Proteomes" id="UP000222460">
    <property type="component" value="Unassembled WGS sequence"/>
</dbReference>
<proteinExistence type="predicted"/>
<organism evidence="2 3">
    <name type="scientific">Pseudomonas putida</name>
    <name type="common">Arthrobacter siderocapsulatus</name>
    <dbReference type="NCBI Taxonomy" id="303"/>
    <lineage>
        <taxon>Bacteria</taxon>
        <taxon>Pseudomonadati</taxon>
        <taxon>Pseudomonadota</taxon>
        <taxon>Gammaproteobacteria</taxon>
        <taxon>Pseudomonadales</taxon>
        <taxon>Pseudomonadaceae</taxon>
        <taxon>Pseudomonas</taxon>
    </lineage>
</organism>
<evidence type="ECO:0008006" key="4">
    <source>
        <dbReference type="Google" id="ProtNLM"/>
    </source>
</evidence>
<dbReference type="RefSeq" id="WP_098966292.1">
    <property type="nucleotide sequence ID" value="NZ_PDKZ01000002.1"/>
</dbReference>
<gene>
    <name evidence="2" type="ORF">CRX57_15425</name>
</gene>
<dbReference type="EMBL" id="PDKZ01000002">
    <property type="protein sequence ID" value="PHH41511.1"/>
    <property type="molecule type" value="Genomic_DNA"/>
</dbReference>
<evidence type="ECO:0000256" key="1">
    <source>
        <dbReference type="SAM" id="SignalP"/>
    </source>
</evidence>
<dbReference type="InterPro" id="IPR011990">
    <property type="entry name" value="TPR-like_helical_dom_sf"/>
</dbReference>